<dbReference type="Proteomes" id="UP000029669">
    <property type="component" value="Chromosome"/>
</dbReference>
<dbReference type="eggNOG" id="COG0001">
    <property type="taxonomic scope" value="Bacteria"/>
</dbReference>
<comment type="catalytic activity">
    <reaction evidence="1 8">
        <text>(S)-4-amino-5-oxopentanoate = 5-aminolevulinate</text>
        <dbReference type="Rhea" id="RHEA:14265"/>
        <dbReference type="ChEBI" id="CHEBI:57501"/>
        <dbReference type="ChEBI" id="CHEBI:356416"/>
        <dbReference type="EC" id="5.4.3.8"/>
    </reaction>
</comment>
<dbReference type="GO" id="GO:0006782">
    <property type="term" value="P:protoporphyrinogen IX biosynthetic process"/>
    <property type="evidence" value="ECO:0007669"/>
    <property type="project" value="UniProtKB-UniRule"/>
</dbReference>
<dbReference type="InterPro" id="IPR015422">
    <property type="entry name" value="PyrdxlP-dep_Trfase_small"/>
</dbReference>
<dbReference type="STRING" id="2325.TKV_c03370"/>
<evidence type="ECO:0000256" key="2">
    <source>
        <dbReference type="ARBA" id="ARBA00001933"/>
    </source>
</evidence>
<comment type="pathway">
    <text evidence="3">Porphyrin-containing compound metabolism; protoporphyrin-IX biosynthesis; 5-aminolevulinate from L-glutamyl-tRNA(Glu): step 2/2.</text>
</comment>
<comment type="subcellular location">
    <subcellularLocation>
        <location evidence="8">Cytoplasm</location>
    </subcellularLocation>
</comment>
<name>A0A097ANZ9_THEKI</name>
<feature type="modified residue" description="N6-(pyridoxal phosphate)lysine" evidence="8">
    <location>
        <position position="267"/>
    </location>
</feature>
<dbReference type="PANTHER" id="PTHR43713:SF3">
    <property type="entry name" value="GLUTAMATE-1-SEMIALDEHYDE 2,1-AMINOMUTASE 1, CHLOROPLASTIC-RELATED"/>
    <property type="match status" value="1"/>
</dbReference>
<keyword evidence="10" id="KW-1185">Reference proteome</keyword>
<evidence type="ECO:0000256" key="6">
    <source>
        <dbReference type="ARBA" id="ARBA00023235"/>
    </source>
</evidence>
<dbReference type="InterPro" id="IPR004639">
    <property type="entry name" value="4pyrrol_synth_GluAld_NH2Trfase"/>
</dbReference>
<dbReference type="HOGENOM" id="CLU_016922_1_5_9"/>
<evidence type="ECO:0000256" key="5">
    <source>
        <dbReference type="ARBA" id="ARBA00022898"/>
    </source>
</evidence>
<dbReference type="NCBIfam" id="NF000818">
    <property type="entry name" value="PRK00062.1"/>
    <property type="match status" value="1"/>
</dbReference>
<dbReference type="GO" id="GO:0008483">
    <property type="term" value="F:transaminase activity"/>
    <property type="evidence" value="ECO:0007669"/>
    <property type="project" value="InterPro"/>
</dbReference>
<dbReference type="RefSeq" id="WP_049684500.1">
    <property type="nucleotide sequence ID" value="NZ_CP009170.1"/>
</dbReference>
<dbReference type="AlphaFoldDB" id="A0A097ANZ9"/>
<dbReference type="InterPro" id="IPR015424">
    <property type="entry name" value="PyrdxlP-dep_Trfase"/>
</dbReference>
<dbReference type="GO" id="GO:0042286">
    <property type="term" value="F:glutamate-1-semialdehyde 2,1-aminomutase activity"/>
    <property type="evidence" value="ECO:0007669"/>
    <property type="project" value="UniProtKB-UniRule"/>
</dbReference>
<keyword evidence="7 8" id="KW-0627">Porphyrin biosynthesis</keyword>
<evidence type="ECO:0000256" key="3">
    <source>
        <dbReference type="ARBA" id="ARBA00004819"/>
    </source>
</evidence>
<comment type="similarity">
    <text evidence="4 8">Belongs to the class-III pyridoxal-phosphate-dependent aminotransferase family. HemL subfamily.</text>
</comment>
<organism evidence="9 10">
    <name type="scientific">Thermoanaerobacter kivui</name>
    <name type="common">Acetogenium kivui</name>
    <dbReference type="NCBI Taxonomy" id="2325"/>
    <lineage>
        <taxon>Bacteria</taxon>
        <taxon>Bacillati</taxon>
        <taxon>Bacillota</taxon>
        <taxon>Clostridia</taxon>
        <taxon>Thermoanaerobacterales</taxon>
        <taxon>Thermoanaerobacteraceae</taxon>
        <taxon>Thermoanaerobacter</taxon>
    </lineage>
</organism>
<dbReference type="FunFam" id="3.40.640.10:FF:000021">
    <property type="entry name" value="Glutamate-1-semialdehyde 2,1-aminomutase"/>
    <property type="match status" value="1"/>
</dbReference>
<gene>
    <name evidence="8 9" type="primary">hemL</name>
    <name evidence="9" type="ORF">TKV_c03370</name>
</gene>
<sequence length="438" mass="47925">MKIDKSKELFGKAKKLMPGGVNSPVRAFKSVGTTPVFIKKGQGSHIWDEDGNEYIDYVLSWGPLILGHAHPQVVEAIKKQAELGTSFGACTELEVKMAEKVIEAVPSVKVVRMVNSGTEATMSAIRLARGYTERDIIVKFEGCYHGHSDSLLIKAGSGALTFGMPDSKGVTKEVAKDTIIARYNDIKMVEDIFKIYGENIAAVIVEPVAGNMGTVLPEEKFLKGLREITTKYGALLIFDEVMTGFRVSYSGAQGLYSVIPDITTLGKIIGGGLPVGAYGGREEIMRLVSPDGPVYQAGTLSGNPLAMAAGFETLKILSEDPALYEELDKKAEKLCNGLKESMVQNGIDVTINRVGSMMCMFFTKDEVKDYDSALKSNTALYAAYFREMLKRGVYLPPSQFETFFLSIAHTEEDIEKTIEASFEAAKIISKQYRDISIH</sequence>
<dbReference type="Pfam" id="PF00202">
    <property type="entry name" value="Aminotran_3"/>
    <property type="match status" value="1"/>
</dbReference>
<reference evidence="10" key="1">
    <citation type="journal article" date="2015" name="Genome Announc.">
        <title>Whole-Genome Sequences of 80 Environmental and Clinical Isolates of Burkholderia pseudomallei.</title>
        <authorList>
            <person name="Johnson S.L."/>
            <person name="Baker A.L."/>
            <person name="Chain P.S."/>
            <person name="Currie B.J."/>
            <person name="Daligault H.E."/>
            <person name="Davenport K.W."/>
            <person name="Davis C.B."/>
            <person name="Inglis T.J."/>
            <person name="Kaestli M."/>
            <person name="Koren S."/>
            <person name="Mayo M."/>
            <person name="Merritt A.J."/>
            <person name="Price E.P."/>
            <person name="Sarovich D.S."/>
            <person name="Warner J."/>
            <person name="Rosovitz M.J."/>
        </authorList>
    </citation>
    <scope>NUCLEOTIDE SEQUENCE [LARGE SCALE GENOMIC DNA]</scope>
    <source>
        <strain evidence="10">DSM 2030</strain>
    </source>
</reference>
<keyword evidence="5 8" id="KW-0663">Pyridoxal phosphate</keyword>
<evidence type="ECO:0000256" key="1">
    <source>
        <dbReference type="ARBA" id="ARBA00001579"/>
    </source>
</evidence>
<keyword evidence="8" id="KW-0963">Cytoplasm</keyword>
<proteinExistence type="inferred from homology"/>
<protein>
    <recommendedName>
        <fullName evidence="8">Glutamate-1-semialdehyde 2,1-aminomutase</fullName>
        <shortName evidence="8">GSA</shortName>
        <ecNumber evidence="8">5.4.3.8</ecNumber>
    </recommendedName>
    <alternativeName>
        <fullName evidence="8">Glutamate-1-semialdehyde aminotransferase</fullName>
        <shortName evidence="8">GSA-AT</shortName>
    </alternativeName>
</protein>
<comment type="cofactor">
    <cofactor evidence="2 8">
        <name>pyridoxal 5'-phosphate</name>
        <dbReference type="ChEBI" id="CHEBI:597326"/>
    </cofactor>
</comment>
<dbReference type="Gene3D" id="3.90.1150.10">
    <property type="entry name" value="Aspartate Aminotransferase, domain 1"/>
    <property type="match status" value="1"/>
</dbReference>
<dbReference type="PROSITE" id="PS00600">
    <property type="entry name" value="AA_TRANSFER_CLASS_3"/>
    <property type="match status" value="1"/>
</dbReference>
<dbReference type="UniPathway" id="UPA00251">
    <property type="reaction ID" value="UER00317"/>
</dbReference>
<evidence type="ECO:0000313" key="9">
    <source>
        <dbReference type="EMBL" id="AIS51542.1"/>
    </source>
</evidence>
<dbReference type="HAMAP" id="MF_00375">
    <property type="entry name" value="HemL_aminotrans_3"/>
    <property type="match status" value="1"/>
</dbReference>
<dbReference type="EMBL" id="CP009170">
    <property type="protein sequence ID" value="AIS51542.1"/>
    <property type="molecule type" value="Genomic_DNA"/>
</dbReference>
<comment type="subunit">
    <text evidence="8">Homodimer.</text>
</comment>
<dbReference type="SUPFAM" id="SSF53383">
    <property type="entry name" value="PLP-dependent transferases"/>
    <property type="match status" value="1"/>
</dbReference>
<dbReference type="InterPro" id="IPR049704">
    <property type="entry name" value="Aminotrans_3_PPA_site"/>
</dbReference>
<dbReference type="GO" id="GO:0005737">
    <property type="term" value="C:cytoplasm"/>
    <property type="evidence" value="ECO:0007669"/>
    <property type="project" value="UniProtKB-SubCell"/>
</dbReference>
<dbReference type="Gene3D" id="3.40.640.10">
    <property type="entry name" value="Type I PLP-dependent aspartate aminotransferase-like (Major domain)"/>
    <property type="match status" value="1"/>
</dbReference>
<evidence type="ECO:0000256" key="7">
    <source>
        <dbReference type="ARBA" id="ARBA00023244"/>
    </source>
</evidence>
<keyword evidence="6 8" id="KW-0413">Isomerase</keyword>
<dbReference type="EC" id="5.4.3.8" evidence="8"/>
<evidence type="ECO:0000256" key="4">
    <source>
        <dbReference type="ARBA" id="ARBA00008981"/>
    </source>
</evidence>
<evidence type="ECO:0000313" key="10">
    <source>
        <dbReference type="Proteomes" id="UP000029669"/>
    </source>
</evidence>
<dbReference type="CDD" id="cd00610">
    <property type="entry name" value="OAT_like"/>
    <property type="match status" value="1"/>
</dbReference>
<dbReference type="GO" id="GO:0030170">
    <property type="term" value="F:pyridoxal phosphate binding"/>
    <property type="evidence" value="ECO:0007669"/>
    <property type="project" value="InterPro"/>
</dbReference>
<accession>A0A097ANZ9</accession>
<evidence type="ECO:0000256" key="8">
    <source>
        <dbReference type="HAMAP-Rule" id="MF_00375"/>
    </source>
</evidence>
<dbReference type="InterPro" id="IPR005814">
    <property type="entry name" value="Aminotrans_3"/>
</dbReference>
<dbReference type="OrthoDB" id="9801052at2"/>
<dbReference type="PANTHER" id="PTHR43713">
    <property type="entry name" value="GLUTAMATE-1-SEMIALDEHYDE 2,1-AMINOMUTASE"/>
    <property type="match status" value="1"/>
</dbReference>
<dbReference type="NCBIfam" id="TIGR00713">
    <property type="entry name" value="hemL"/>
    <property type="match status" value="1"/>
</dbReference>
<dbReference type="KEGG" id="tki:TKV_c03370"/>
<dbReference type="InterPro" id="IPR015421">
    <property type="entry name" value="PyrdxlP-dep_Trfase_major"/>
</dbReference>